<dbReference type="GO" id="GO:0016798">
    <property type="term" value="F:hydrolase activity, acting on glycosyl bonds"/>
    <property type="evidence" value="ECO:0007669"/>
    <property type="project" value="InterPro"/>
</dbReference>
<dbReference type="Gene3D" id="2.120.10.10">
    <property type="match status" value="1"/>
</dbReference>
<dbReference type="Gene3D" id="2.60.120.260">
    <property type="entry name" value="Galactose-binding domain-like"/>
    <property type="match status" value="2"/>
</dbReference>
<keyword evidence="4" id="KW-1185">Reference proteome</keyword>
<dbReference type="PANTHER" id="PTHR38792">
    <property type="entry name" value="BNR/ASP-BOX REPEAT DOMAIN PROTEIN (AFU_ORTHOLOGUE AFUA_7G06430)-RELATED"/>
    <property type="match status" value="1"/>
</dbReference>
<evidence type="ECO:0000256" key="1">
    <source>
        <dbReference type="ARBA" id="ARBA00022801"/>
    </source>
</evidence>
<evidence type="ECO:0000313" key="3">
    <source>
        <dbReference type="EMBL" id="OCT15274.1"/>
    </source>
</evidence>
<dbReference type="EMBL" id="LYPC01000014">
    <property type="protein sequence ID" value="OCT15274.1"/>
    <property type="molecule type" value="Genomic_DNA"/>
</dbReference>
<reference evidence="4" key="1">
    <citation type="submission" date="2016-05" db="EMBL/GenBank/DDBJ databases">
        <title>Paenibacillus oryzae. sp. nov., isolated from the rice root.</title>
        <authorList>
            <person name="Zhang J."/>
            <person name="Zhang X."/>
        </authorList>
    </citation>
    <scope>NUCLEOTIDE SEQUENCE [LARGE SCALE GENOMIC DNA]</scope>
    <source>
        <strain evidence="4">KCTC13222</strain>
    </source>
</reference>
<dbReference type="InterPro" id="IPR008979">
    <property type="entry name" value="Galactose-bd-like_sf"/>
</dbReference>
<gene>
    <name evidence="3" type="ORF">A8709_14340</name>
</gene>
<name>A0A1C1A3Y8_9BACL</name>
<dbReference type="PANTHER" id="PTHR38792:SF3">
    <property type="entry name" value="BNR_ASP-BOX REPEAT DOMAIN PROTEIN (AFU_ORTHOLOGUE AFUA_7G06430)-RELATED"/>
    <property type="match status" value="1"/>
</dbReference>
<dbReference type="CDD" id="cd15482">
    <property type="entry name" value="Sialidase_non-viral"/>
    <property type="match status" value="1"/>
</dbReference>
<proteinExistence type="predicted"/>
<dbReference type="InterPro" id="IPR003305">
    <property type="entry name" value="CenC_carb-bd"/>
</dbReference>
<dbReference type="AlphaFoldDB" id="A0A1C1A3Y8"/>
<sequence>MKARSLIGVMMFTLLFSLVLGLNGWTPKALADGYGKYMEKDPSHELVYPRVVRLSNGTLLATYANNNRYATIKKSTDGGLTWTSFSTVDLGSDINTGGSLESCCETLFAFPQQLGSYAADTLLYANTIFNANDASKGETRIYRSINGGSTWAYVTTVFTGGNTWEPEFIVDAAGELALYVSDERSQSQGYSQFLGHIISTDGGNTWGSMHLDIGIANNDYRPGMIRIAKLNNGTYMAAYEVCGTPGCNMYTRISSDGVNWGTATSMGTKPTDSQGRYFNSTADIVNANGKVYILAKKLFTSAGVEDSDSGKVMFVNSASDGTGTWSAVPLPFSFNTSYFGGYSPSLLPSVDGQSMLLVSPSYNPTLGKAEMDYDTELAGNMLANPNYESDTSNWTTWGTTISSVTSPVQNGSKALYASNRTLGTDSWAGQNVKALLQKYGQGNYNISAWVRSVSGTKNASIVLSVNSGGTWKEFKIPGQMNSSGWTKISGVVNVTWSSLDDAIFLVRNTSDSADYYVDNTYMSKTSNILQNASFEGGTSNWMVWNTTMTTQSSPSPIDGSKVLLASNRTSDDAFIGQNIKNVLQTTGKGTYNISAWVRAASGSKTANVTVSLQYDGTWHETVMQGTITDSGWTLLTGTVDANWSTLTDAVILIRNATDRSDYYVDDCIMSRL</sequence>
<evidence type="ECO:0000313" key="4">
    <source>
        <dbReference type="Proteomes" id="UP000093309"/>
    </source>
</evidence>
<protein>
    <recommendedName>
        <fullName evidence="2">CBM-cenC domain-containing protein</fullName>
    </recommendedName>
</protein>
<accession>A0A1C1A3Y8</accession>
<dbReference type="Pfam" id="PF02018">
    <property type="entry name" value="CBM_4_9"/>
    <property type="match status" value="2"/>
</dbReference>
<organism evidence="3 4">
    <name type="scientific">Paenibacillus pectinilyticus</name>
    <dbReference type="NCBI Taxonomy" id="512399"/>
    <lineage>
        <taxon>Bacteria</taxon>
        <taxon>Bacillati</taxon>
        <taxon>Bacillota</taxon>
        <taxon>Bacilli</taxon>
        <taxon>Bacillales</taxon>
        <taxon>Paenibacillaceae</taxon>
        <taxon>Paenibacillus</taxon>
    </lineage>
</organism>
<feature type="domain" description="CBM-cenC" evidence="2">
    <location>
        <begin position="380"/>
        <end position="506"/>
    </location>
</feature>
<dbReference type="STRING" id="512399.A8709_14340"/>
<evidence type="ECO:0000259" key="2">
    <source>
        <dbReference type="Pfam" id="PF02018"/>
    </source>
</evidence>
<keyword evidence="1" id="KW-0378">Hydrolase</keyword>
<dbReference type="RefSeq" id="WP_065852185.1">
    <property type="nucleotide sequence ID" value="NZ_LYPC01000014.1"/>
</dbReference>
<dbReference type="Proteomes" id="UP000093309">
    <property type="component" value="Unassembled WGS sequence"/>
</dbReference>
<dbReference type="SUPFAM" id="SSF49785">
    <property type="entry name" value="Galactose-binding domain-like"/>
    <property type="match status" value="2"/>
</dbReference>
<dbReference type="SUPFAM" id="SSF50939">
    <property type="entry name" value="Sialidases"/>
    <property type="match status" value="1"/>
</dbReference>
<feature type="domain" description="CBM-cenC" evidence="2">
    <location>
        <begin position="526"/>
        <end position="651"/>
    </location>
</feature>
<dbReference type="OrthoDB" id="142430at2"/>
<dbReference type="InterPro" id="IPR036278">
    <property type="entry name" value="Sialidase_sf"/>
</dbReference>
<comment type="caution">
    <text evidence="3">The sequence shown here is derived from an EMBL/GenBank/DDBJ whole genome shotgun (WGS) entry which is preliminary data.</text>
</comment>